<dbReference type="EMBL" id="CAEKKB010000001">
    <property type="protein sequence ID" value="CAB4292333.1"/>
    <property type="molecule type" value="Genomic_DNA"/>
</dbReference>
<dbReference type="AlphaFoldDB" id="A0A6J5VVI8"/>
<name>A0A6J5VVI8_PRUAR</name>
<reference evidence="3" key="1">
    <citation type="journal article" date="2020" name="Genome Biol.">
        <title>Gamete binning: chromosome-level and haplotype-resolved genome assembly enabled by high-throughput single-cell sequencing of gamete genomes.</title>
        <authorList>
            <person name="Campoy J.A."/>
            <person name="Sun H."/>
            <person name="Goel M."/>
            <person name="Jiao W.-B."/>
            <person name="Folz-Donahue K."/>
            <person name="Wang N."/>
            <person name="Rubio M."/>
            <person name="Liu C."/>
            <person name="Kukat C."/>
            <person name="Ruiz D."/>
            <person name="Huettel B."/>
            <person name="Schneeberger K."/>
        </authorList>
    </citation>
    <scope>NUCLEOTIDE SEQUENCE [LARGE SCALE GENOMIC DNA]</scope>
    <source>
        <strain evidence="3">cv. Rojo Pasion</strain>
    </source>
</reference>
<protein>
    <submittedName>
        <fullName evidence="2">Uncharacterized protein</fullName>
    </submittedName>
</protein>
<evidence type="ECO:0000256" key="1">
    <source>
        <dbReference type="SAM" id="MobiDB-lite"/>
    </source>
</evidence>
<sequence>MRLASILGDDILSCLRSWLEEASDVQTSTELQFEDNSGCGKPGTLSSADLGTRDDISEISIEDHSSSATWE</sequence>
<accession>A0A6J5VVI8</accession>
<evidence type="ECO:0000313" key="3">
    <source>
        <dbReference type="Proteomes" id="UP000507245"/>
    </source>
</evidence>
<feature type="compositionally biased region" description="Basic and acidic residues" evidence="1">
    <location>
        <begin position="51"/>
        <end position="65"/>
    </location>
</feature>
<evidence type="ECO:0000313" key="2">
    <source>
        <dbReference type="EMBL" id="CAB4292333.1"/>
    </source>
</evidence>
<keyword evidence="3" id="KW-1185">Reference proteome</keyword>
<dbReference type="Proteomes" id="UP000507245">
    <property type="component" value="Unassembled WGS sequence"/>
</dbReference>
<organism evidence="2 3">
    <name type="scientific">Prunus armeniaca</name>
    <name type="common">Apricot</name>
    <name type="synonym">Armeniaca vulgaris</name>
    <dbReference type="NCBI Taxonomy" id="36596"/>
    <lineage>
        <taxon>Eukaryota</taxon>
        <taxon>Viridiplantae</taxon>
        <taxon>Streptophyta</taxon>
        <taxon>Embryophyta</taxon>
        <taxon>Tracheophyta</taxon>
        <taxon>Spermatophyta</taxon>
        <taxon>Magnoliopsida</taxon>
        <taxon>eudicotyledons</taxon>
        <taxon>Gunneridae</taxon>
        <taxon>Pentapetalae</taxon>
        <taxon>rosids</taxon>
        <taxon>fabids</taxon>
        <taxon>Rosales</taxon>
        <taxon>Rosaceae</taxon>
        <taxon>Amygdaloideae</taxon>
        <taxon>Amygdaleae</taxon>
        <taxon>Prunus</taxon>
    </lineage>
</organism>
<proteinExistence type="predicted"/>
<gene>
    <name evidence="2" type="ORF">ORAREDHAP_LOCUS638</name>
</gene>
<feature type="region of interest" description="Disordered" evidence="1">
    <location>
        <begin position="29"/>
        <end position="71"/>
    </location>
</feature>